<evidence type="ECO:0000313" key="2">
    <source>
        <dbReference type="Proteomes" id="UP000053647"/>
    </source>
</evidence>
<dbReference type="EMBL" id="KN819335">
    <property type="protein sequence ID" value="KIJ15709.1"/>
    <property type="molecule type" value="Genomic_DNA"/>
</dbReference>
<sequence length="316" mass="35451">MVLPMVFNPHVQTTKPGKGNLTAADDSKKAWAVVLWTKLEDFHLTDTLLTLIEESVTWKGALGFDKGAVNDPTPTRKGKSFIQRCEDIVEAFFLVCNVDINFTKAILPALKTIIKNQINSLKSIFNEYCNKLGETGHGFVTSGHSDELYEGSEAENIYEAIEKKFPQYLCMNDLMGGSPISSWKVIANSQSMLNLSVLGAEDDNDNDNNICYILYVTLLLYDSFILGGWEHGPKWFWPRLKLALPSKWVMESPVISCASKKRKTSQDLVREVADAEHQAHLIMNEANAKKHTAREQVKHQTAYDTAVAVEQMHIKA</sequence>
<gene>
    <name evidence="1" type="ORF">PAXINDRAFT_11302</name>
</gene>
<organism evidence="1 2">
    <name type="scientific">Paxillus involutus ATCC 200175</name>
    <dbReference type="NCBI Taxonomy" id="664439"/>
    <lineage>
        <taxon>Eukaryota</taxon>
        <taxon>Fungi</taxon>
        <taxon>Dikarya</taxon>
        <taxon>Basidiomycota</taxon>
        <taxon>Agaricomycotina</taxon>
        <taxon>Agaricomycetes</taxon>
        <taxon>Agaricomycetidae</taxon>
        <taxon>Boletales</taxon>
        <taxon>Paxilineae</taxon>
        <taxon>Paxillaceae</taxon>
        <taxon>Paxillus</taxon>
    </lineage>
</organism>
<accession>A0A0C9SZZ8</accession>
<reference evidence="2" key="2">
    <citation type="submission" date="2015-01" db="EMBL/GenBank/DDBJ databases">
        <title>Evolutionary Origins and Diversification of the Mycorrhizal Mutualists.</title>
        <authorList>
            <consortium name="DOE Joint Genome Institute"/>
            <consortium name="Mycorrhizal Genomics Consortium"/>
            <person name="Kohler A."/>
            <person name="Kuo A."/>
            <person name="Nagy L.G."/>
            <person name="Floudas D."/>
            <person name="Copeland A."/>
            <person name="Barry K.W."/>
            <person name="Cichocki N."/>
            <person name="Veneault-Fourrey C."/>
            <person name="LaButti K."/>
            <person name="Lindquist E.A."/>
            <person name="Lipzen A."/>
            <person name="Lundell T."/>
            <person name="Morin E."/>
            <person name="Murat C."/>
            <person name="Riley R."/>
            <person name="Ohm R."/>
            <person name="Sun H."/>
            <person name="Tunlid A."/>
            <person name="Henrissat B."/>
            <person name="Grigoriev I.V."/>
            <person name="Hibbett D.S."/>
            <person name="Martin F."/>
        </authorList>
    </citation>
    <scope>NUCLEOTIDE SEQUENCE [LARGE SCALE GENOMIC DNA]</scope>
    <source>
        <strain evidence="2">ATCC 200175</strain>
    </source>
</reference>
<proteinExistence type="predicted"/>
<dbReference type="Proteomes" id="UP000053647">
    <property type="component" value="Unassembled WGS sequence"/>
</dbReference>
<name>A0A0C9SZZ8_PAXIN</name>
<dbReference type="OrthoDB" id="3266683at2759"/>
<dbReference type="AlphaFoldDB" id="A0A0C9SZZ8"/>
<keyword evidence="2" id="KW-1185">Reference proteome</keyword>
<evidence type="ECO:0000313" key="1">
    <source>
        <dbReference type="EMBL" id="KIJ15709.1"/>
    </source>
</evidence>
<protein>
    <submittedName>
        <fullName evidence="1">Uncharacterized protein</fullName>
    </submittedName>
</protein>
<dbReference type="HOGENOM" id="CLU_051721_0_0_1"/>
<reference evidence="1 2" key="1">
    <citation type="submission" date="2014-06" db="EMBL/GenBank/DDBJ databases">
        <authorList>
            <consortium name="DOE Joint Genome Institute"/>
            <person name="Kuo A."/>
            <person name="Kohler A."/>
            <person name="Nagy L.G."/>
            <person name="Floudas D."/>
            <person name="Copeland A."/>
            <person name="Barry K.W."/>
            <person name="Cichocki N."/>
            <person name="Veneault-Fourrey C."/>
            <person name="LaButti K."/>
            <person name="Lindquist E.A."/>
            <person name="Lipzen A."/>
            <person name="Lundell T."/>
            <person name="Morin E."/>
            <person name="Murat C."/>
            <person name="Sun H."/>
            <person name="Tunlid A."/>
            <person name="Henrissat B."/>
            <person name="Grigoriev I.V."/>
            <person name="Hibbett D.S."/>
            <person name="Martin F."/>
            <person name="Nordberg H.P."/>
            <person name="Cantor M.N."/>
            <person name="Hua S.X."/>
        </authorList>
    </citation>
    <scope>NUCLEOTIDE SEQUENCE [LARGE SCALE GENOMIC DNA]</scope>
    <source>
        <strain evidence="1 2">ATCC 200175</strain>
    </source>
</reference>